<dbReference type="EMBL" id="PISD01000008">
    <property type="protein sequence ID" value="PKG30274.1"/>
    <property type="molecule type" value="Genomic_DNA"/>
</dbReference>
<reference evidence="2 3" key="1">
    <citation type="journal article" date="2010" name="Int. J. Syst. Evol. Microbiol.">
        <title>Bacillus horneckiae sp. nov., isolated from a spacecraft-assembly clean room.</title>
        <authorList>
            <person name="Vaishampayan P."/>
            <person name="Probst A."/>
            <person name="Krishnamurthi S."/>
            <person name="Ghosh S."/>
            <person name="Osman S."/>
            <person name="McDowall A."/>
            <person name="Ruckmani A."/>
            <person name="Mayilraj S."/>
            <person name="Venkateswaran K."/>
        </authorList>
    </citation>
    <scope>NUCLEOTIDE SEQUENCE [LARGE SCALE GENOMIC DNA]</scope>
    <source>
        <strain evidence="3">1PO1SC</strain>
    </source>
</reference>
<dbReference type="SUPFAM" id="SSF110391">
    <property type="entry name" value="GlpP-like"/>
    <property type="match status" value="1"/>
</dbReference>
<evidence type="ECO:0000256" key="1">
    <source>
        <dbReference type="PIRNR" id="PIRNR016897"/>
    </source>
</evidence>
<dbReference type="AlphaFoldDB" id="A0A2N0ZL80"/>
<dbReference type="PANTHER" id="PTHR35787">
    <property type="entry name" value="GLYCEROL UPTAKE OPERON ANTITERMINATOR REGULATORY PROTEIN"/>
    <property type="match status" value="1"/>
</dbReference>
<name>A0A2N0ZL80_9BACI</name>
<protein>
    <recommendedName>
        <fullName evidence="1">Glycerol uptake operon antiterminator regulatory protein</fullName>
    </recommendedName>
</protein>
<evidence type="ECO:0000313" key="3">
    <source>
        <dbReference type="Proteomes" id="UP000233343"/>
    </source>
</evidence>
<comment type="function">
    <text evidence="1">Regulates expression of the glpD operon. In the presence of glycerol 3-phosphate (G3P) causes antitermination of transcription of glpD at the inverted repeat of the leader region to enhance its transcription. Binds and stabilizes glpD leader mRNA.</text>
</comment>
<dbReference type="GO" id="GO:0003723">
    <property type="term" value="F:RNA binding"/>
    <property type="evidence" value="ECO:0007669"/>
    <property type="project" value="UniProtKB-KW"/>
</dbReference>
<organism evidence="2 3">
    <name type="scientific">Cytobacillus horneckiae</name>
    <dbReference type="NCBI Taxonomy" id="549687"/>
    <lineage>
        <taxon>Bacteria</taxon>
        <taxon>Bacillati</taxon>
        <taxon>Bacillota</taxon>
        <taxon>Bacilli</taxon>
        <taxon>Bacillales</taxon>
        <taxon>Bacillaceae</taxon>
        <taxon>Cytobacillus</taxon>
    </lineage>
</organism>
<dbReference type="PANTHER" id="PTHR35787:SF1">
    <property type="entry name" value="GLYCEROL UPTAKE OPERON ANTITERMINATOR REGULATORY PROTEIN"/>
    <property type="match status" value="1"/>
</dbReference>
<dbReference type="GO" id="GO:0045893">
    <property type="term" value="P:positive regulation of DNA-templated transcription"/>
    <property type="evidence" value="ECO:0007669"/>
    <property type="project" value="TreeGrafter"/>
</dbReference>
<keyword evidence="1" id="KW-0694">RNA-binding</keyword>
<keyword evidence="3" id="KW-1185">Reference proteome</keyword>
<keyword evidence="1" id="KW-0805">Transcription regulation</keyword>
<dbReference type="Pfam" id="PF04309">
    <property type="entry name" value="G3P_antiterm"/>
    <property type="match status" value="1"/>
</dbReference>
<proteinExistence type="predicted"/>
<accession>A0A2N0ZL80</accession>
<keyword evidence="1" id="KW-0804">Transcription</keyword>
<evidence type="ECO:0000313" key="2">
    <source>
        <dbReference type="EMBL" id="PKG30274.1"/>
    </source>
</evidence>
<dbReference type="GO" id="GO:0001072">
    <property type="term" value="F:transcription antitermination factor activity, RNA binding"/>
    <property type="evidence" value="ECO:0007669"/>
    <property type="project" value="TreeGrafter"/>
</dbReference>
<dbReference type="PIRSF" id="PIRSF016897">
    <property type="entry name" value="GlpP"/>
    <property type="match status" value="1"/>
</dbReference>
<dbReference type="Proteomes" id="UP000233343">
    <property type="component" value="Unassembled WGS sequence"/>
</dbReference>
<sequence>MDQEILPASSSMKEFESFLESAYTIGIFLDIHVAQLKNVAKMAKAHDKRIIFHVDLINGLRNDEYAVEYLFQEFRPYGIISTKASVIKKAKSKGMIAIQRIFLIDSHALEKSYRLIEKTKPDYIEVLPGAMPWMIAEVKERTNIPVLAGGLIRTAEEVKSALDAGAAAITTSETELWYSLS</sequence>
<dbReference type="GO" id="GO:0006071">
    <property type="term" value="P:glycerol metabolic process"/>
    <property type="evidence" value="ECO:0007669"/>
    <property type="project" value="UniProtKB-UniRule"/>
</dbReference>
<dbReference type="RefSeq" id="WP_066199685.1">
    <property type="nucleotide sequence ID" value="NZ_CP194732.1"/>
</dbReference>
<gene>
    <name evidence="2" type="ORF">CWS20_04600</name>
</gene>
<dbReference type="InterPro" id="IPR006699">
    <property type="entry name" value="GlpP"/>
</dbReference>
<comment type="caution">
    <text evidence="2">The sequence shown here is derived from an EMBL/GenBank/DDBJ whole genome shotgun (WGS) entry which is preliminary data.</text>
</comment>
<dbReference type="InterPro" id="IPR013785">
    <property type="entry name" value="Aldolase_TIM"/>
</dbReference>
<keyword evidence="1" id="KW-0319">Glycerol metabolism</keyword>
<dbReference type="Gene3D" id="3.20.20.70">
    <property type="entry name" value="Aldolase class I"/>
    <property type="match status" value="1"/>
</dbReference>